<dbReference type="STRING" id="1799789.AX660_02350"/>
<dbReference type="Proteomes" id="UP000070299">
    <property type="component" value="Unassembled WGS sequence"/>
</dbReference>
<dbReference type="EMBL" id="LSNE01000018">
    <property type="protein sequence ID" value="KXI26961.1"/>
    <property type="molecule type" value="Genomic_DNA"/>
</dbReference>
<name>A0A148KL15_9ALTE</name>
<organism evidence="1 2">
    <name type="scientific">Paraglaciecola hydrolytica</name>
    <dbReference type="NCBI Taxonomy" id="1799789"/>
    <lineage>
        <taxon>Bacteria</taxon>
        <taxon>Pseudomonadati</taxon>
        <taxon>Pseudomonadota</taxon>
        <taxon>Gammaproteobacteria</taxon>
        <taxon>Alteromonadales</taxon>
        <taxon>Alteromonadaceae</taxon>
        <taxon>Paraglaciecola</taxon>
    </lineage>
</organism>
<keyword evidence="2" id="KW-1185">Reference proteome</keyword>
<sequence>MKEPLPVSAYAGAIDLHGQRFTWTAILNIGYRFDEDSGANFITLYGWGYDKNMPKSDPAHLVE</sequence>
<reference evidence="2" key="1">
    <citation type="submission" date="2016-02" db="EMBL/GenBank/DDBJ databases">
        <authorList>
            <person name="Schultz-Johansen M."/>
            <person name="Glaring M.A."/>
            <person name="Bech P.K."/>
            <person name="Stougaard P."/>
        </authorList>
    </citation>
    <scope>NUCLEOTIDE SEQUENCE [LARGE SCALE GENOMIC DNA]</scope>
    <source>
        <strain evidence="2">S66</strain>
    </source>
</reference>
<evidence type="ECO:0000313" key="2">
    <source>
        <dbReference type="Proteomes" id="UP000070299"/>
    </source>
</evidence>
<gene>
    <name evidence="1" type="ORF">AX660_02350</name>
</gene>
<evidence type="ECO:0000313" key="1">
    <source>
        <dbReference type="EMBL" id="KXI26961.1"/>
    </source>
</evidence>
<dbReference type="AlphaFoldDB" id="A0A148KL15"/>
<protein>
    <submittedName>
        <fullName evidence="1">Uncharacterized protein</fullName>
    </submittedName>
</protein>
<proteinExistence type="predicted"/>
<dbReference type="RefSeq" id="WP_068381890.1">
    <property type="nucleotide sequence ID" value="NZ_LSNE01000018.1"/>
</dbReference>
<accession>A0A148KL15</accession>
<comment type="caution">
    <text evidence="1">The sequence shown here is derived from an EMBL/GenBank/DDBJ whole genome shotgun (WGS) entry which is preliminary data.</text>
</comment>